<evidence type="ECO:0000256" key="1">
    <source>
        <dbReference type="SAM" id="Coils"/>
    </source>
</evidence>
<evidence type="ECO:0000313" key="2">
    <source>
        <dbReference type="EMBL" id="KKQ71003.1"/>
    </source>
</evidence>
<name>A0A0G0JU14_9BACT</name>
<comment type="caution">
    <text evidence="2">The sequence shown here is derived from an EMBL/GenBank/DDBJ whole genome shotgun (WGS) entry which is preliminary data.</text>
</comment>
<dbReference type="EMBL" id="LBUU01000002">
    <property type="protein sequence ID" value="KKQ71003.1"/>
    <property type="molecule type" value="Genomic_DNA"/>
</dbReference>
<dbReference type="AlphaFoldDB" id="A0A0G0JU14"/>
<reference evidence="2 3" key="1">
    <citation type="journal article" date="2015" name="Nature">
        <title>rRNA introns, odd ribosomes, and small enigmatic genomes across a large radiation of phyla.</title>
        <authorList>
            <person name="Brown C.T."/>
            <person name="Hug L.A."/>
            <person name="Thomas B.C."/>
            <person name="Sharon I."/>
            <person name="Castelle C.J."/>
            <person name="Singh A."/>
            <person name="Wilkins M.J."/>
            <person name="Williams K.H."/>
            <person name="Banfield J.F."/>
        </authorList>
    </citation>
    <scope>NUCLEOTIDE SEQUENCE [LARGE SCALE GENOMIC DNA]</scope>
</reference>
<organism evidence="2 3">
    <name type="scientific">Candidatus Falkowbacteria bacterium GW2011_GWE1_38_31</name>
    <dbReference type="NCBI Taxonomy" id="1618638"/>
    <lineage>
        <taxon>Bacteria</taxon>
        <taxon>Candidatus Falkowiibacteriota</taxon>
    </lineage>
</organism>
<keyword evidence="1" id="KW-0175">Coiled coil</keyword>
<dbReference type="Proteomes" id="UP000034022">
    <property type="component" value="Unassembled WGS sequence"/>
</dbReference>
<protein>
    <submittedName>
        <fullName evidence="2">Uncharacterized protein</fullName>
    </submittedName>
</protein>
<feature type="coiled-coil region" evidence="1">
    <location>
        <begin position="125"/>
        <end position="152"/>
    </location>
</feature>
<gene>
    <name evidence="2" type="ORF">US91_C0002G0082</name>
</gene>
<proteinExistence type="predicted"/>
<sequence length="152" mass="17726">MLKNSKLLIILTSSMSLVLIALLVNTKIIRVREGANEQIVIETKPVIEKKVLSPEDIKNLKLKYDQELLAVTNEYDRIINLEPESGKKEELEKLRERMLDLVIPEEYKKTHLELVLIFTKINDILNEEKKDIDEAEILLARVKEKYKTLEKT</sequence>
<accession>A0A0G0JU14</accession>
<evidence type="ECO:0000313" key="3">
    <source>
        <dbReference type="Proteomes" id="UP000034022"/>
    </source>
</evidence>